<sequence>WERCQRPRRNGINTAAGQGQQVGTQEKQVLGDVEMPLARRETETLFQEQPETGNQYLEDALLRSYLKTHLPPKVLEEVNQDLERFGNRLLTKIRPLGQECELNPPAFRQYDAWGRRVDHILTCSAWRRIKEIAAEEGLIAEAYERRYSNWSRLHQAVKLYLFSSSSGGFNCPLAMTDGAAKVIEALGIPGSLKNAFDHLTSRDPKKFWTSGQWMTERRGGSDVANGTETVARKQPDGTYRLYGFKWFTSAADSDVALTLARVEDAEGRVKEGSGGLSLFFLKVRDEEGKLNSIRVQRLKDKLGTRQMATAELWLRGATAELISAEGRGVASISNMLNVTRIHNIIGAVASMRRMISLSREYARRRVAFGKLLKDHPLHMQTIARMEVQTRGAFLLLMEIVHLLGLVETNMASEQDQLLLRLLIPVAKLYTGKQASAVVVEAMESFGGQGYMEDTGLPVIVRDTLVLSIWEGTTNILSLDVLRSLTKSEGQVMAVFFSTVQKKLELASSTAKLERAARRTRDALSSLVRFTQAAGTKPAVTMELAARDFSYALARIYAVGRPQVERSAVCANGARRTCLCSPFRWCNQELCPVATEAEHSSYRAEEALADSALVYDGSVARAGQ</sequence>
<evidence type="ECO:0000256" key="1">
    <source>
        <dbReference type="ARBA" id="ARBA00009347"/>
    </source>
</evidence>
<protein>
    <submittedName>
        <fullName evidence="11">ACD11 dehydrogenase</fullName>
    </submittedName>
</protein>
<dbReference type="Proteomes" id="UP000526942">
    <property type="component" value="Unassembled WGS sequence"/>
</dbReference>
<reference evidence="11 12" key="1">
    <citation type="submission" date="2019-09" db="EMBL/GenBank/DDBJ databases">
        <title>Bird 10,000 Genomes (B10K) Project - Family phase.</title>
        <authorList>
            <person name="Zhang G."/>
        </authorList>
    </citation>
    <scope>NUCLEOTIDE SEQUENCE [LARGE SCALE GENOMIC DNA]</scope>
    <source>
        <strain evidence="11">B10K-DU-011-20</strain>
        <tissue evidence="11">Muscle</tissue>
    </source>
</reference>
<evidence type="ECO:0000256" key="5">
    <source>
        <dbReference type="RuleBase" id="RU362125"/>
    </source>
</evidence>
<feature type="non-terminal residue" evidence="11">
    <location>
        <position position="1"/>
    </location>
</feature>
<comment type="cofactor">
    <cofactor evidence="5">
        <name>FAD</name>
        <dbReference type="ChEBI" id="CHEBI:57692"/>
    </cofactor>
</comment>
<dbReference type="GO" id="GO:0003995">
    <property type="term" value="F:acyl-CoA dehydrogenase activity"/>
    <property type="evidence" value="ECO:0007669"/>
    <property type="project" value="TreeGrafter"/>
</dbReference>
<keyword evidence="3 5" id="KW-0274">FAD</keyword>
<gene>
    <name evidence="11" type="primary">Acdh11</name>
    <name evidence="11" type="ORF">CORCON_R00533</name>
</gene>
<proteinExistence type="inferred from homology"/>
<evidence type="ECO:0000259" key="9">
    <source>
        <dbReference type="Pfam" id="PF18158"/>
    </source>
</evidence>
<feature type="compositionally biased region" description="Low complexity" evidence="6">
    <location>
        <begin position="14"/>
        <end position="24"/>
    </location>
</feature>
<comment type="similarity">
    <text evidence="1 5">Belongs to the acyl-CoA dehydrogenase family.</text>
</comment>
<keyword evidence="12" id="KW-1185">Reference proteome</keyword>
<dbReference type="InterPro" id="IPR041504">
    <property type="entry name" value="AidB_N"/>
</dbReference>
<dbReference type="Pfam" id="PF00441">
    <property type="entry name" value="Acyl-CoA_dh_1"/>
    <property type="match status" value="1"/>
</dbReference>
<evidence type="ECO:0000259" key="10">
    <source>
        <dbReference type="Pfam" id="PF22217"/>
    </source>
</evidence>
<organism evidence="11 12">
    <name type="scientific">Corythaixoides concolor</name>
    <name type="common">Grey go-away-bird</name>
    <dbReference type="NCBI Taxonomy" id="103956"/>
    <lineage>
        <taxon>Eukaryota</taxon>
        <taxon>Metazoa</taxon>
        <taxon>Chordata</taxon>
        <taxon>Craniata</taxon>
        <taxon>Vertebrata</taxon>
        <taxon>Euteleostomi</taxon>
        <taxon>Archelosauria</taxon>
        <taxon>Archosauria</taxon>
        <taxon>Dinosauria</taxon>
        <taxon>Saurischia</taxon>
        <taxon>Theropoda</taxon>
        <taxon>Coelurosauria</taxon>
        <taxon>Aves</taxon>
        <taxon>Neognathae</taxon>
        <taxon>Neoaves</taxon>
        <taxon>Otidimorphae</taxon>
        <taxon>Musophagiformes</taxon>
        <taxon>Musophagidae</taxon>
        <taxon>Corythaixoides</taxon>
    </lineage>
</organism>
<dbReference type="InterPro" id="IPR036250">
    <property type="entry name" value="AcylCo_DH-like_C"/>
</dbReference>
<evidence type="ECO:0000256" key="2">
    <source>
        <dbReference type="ARBA" id="ARBA00022630"/>
    </source>
</evidence>
<dbReference type="PANTHER" id="PTHR42707:SF2">
    <property type="entry name" value="ACD11 DEHYDROGENASE"/>
    <property type="match status" value="1"/>
</dbReference>
<feature type="domain" description="Acyl-CoA dehydrogenase/oxidase C-terminal" evidence="7">
    <location>
        <begin position="326"/>
        <end position="484"/>
    </location>
</feature>
<dbReference type="AlphaFoldDB" id="A0A7L0FE27"/>
<feature type="non-terminal residue" evidence="11">
    <location>
        <position position="623"/>
    </location>
</feature>
<dbReference type="Pfam" id="PF18158">
    <property type="entry name" value="AidB_N"/>
    <property type="match status" value="1"/>
</dbReference>
<dbReference type="InterPro" id="IPR009075">
    <property type="entry name" value="AcylCo_DH/oxidase_C"/>
</dbReference>
<feature type="domain" description="Adaptive response protein AidB N-terminal" evidence="9">
    <location>
        <begin position="52"/>
        <end position="184"/>
    </location>
</feature>
<accession>A0A7L0FE27</accession>
<evidence type="ECO:0000313" key="11">
    <source>
        <dbReference type="EMBL" id="NXJ93643.1"/>
    </source>
</evidence>
<dbReference type="OrthoDB" id="10251155at2759"/>
<evidence type="ECO:0000256" key="4">
    <source>
        <dbReference type="ARBA" id="ARBA00023002"/>
    </source>
</evidence>
<dbReference type="InterPro" id="IPR009100">
    <property type="entry name" value="AcylCoA_DH/oxidase_NM_dom_sf"/>
</dbReference>
<keyword evidence="2 5" id="KW-0285">Flavoprotein</keyword>
<evidence type="ECO:0000259" key="7">
    <source>
        <dbReference type="Pfam" id="PF00441"/>
    </source>
</evidence>
<name>A0A7L0FE27_CORCN</name>
<feature type="region of interest" description="Disordered" evidence="6">
    <location>
        <begin position="1"/>
        <end position="24"/>
    </location>
</feature>
<dbReference type="Gene3D" id="6.10.250.600">
    <property type="match status" value="1"/>
</dbReference>
<keyword evidence="4 5" id="KW-0560">Oxidoreductase</keyword>
<dbReference type="EMBL" id="VXAM01000330">
    <property type="protein sequence ID" value="NXJ93643.1"/>
    <property type="molecule type" value="Genomic_DNA"/>
</dbReference>
<feature type="domain" description="Acyl-CoA dehydrogenase 11-like C-terminal" evidence="10">
    <location>
        <begin position="490"/>
        <end position="614"/>
    </location>
</feature>
<evidence type="ECO:0000256" key="3">
    <source>
        <dbReference type="ARBA" id="ARBA00022827"/>
    </source>
</evidence>
<dbReference type="Pfam" id="PF02770">
    <property type="entry name" value="Acyl-CoA_dh_M"/>
    <property type="match status" value="1"/>
</dbReference>
<evidence type="ECO:0000259" key="8">
    <source>
        <dbReference type="Pfam" id="PF02770"/>
    </source>
</evidence>
<dbReference type="Pfam" id="PF22217">
    <property type="entry name" value="ACDH-11_C"/>
    <property type="match status" value="1"/>
</dbReference>
<dbReference type="InterPro" id="IPR052904">
    <property type="entry name" value="Acyl-CoA_dehydrogenase-like"/>
</dbReference>
<dbReference type="SUPFAM" id="SSF47203">
    <property type="entry name" value="Acyl-CoA dehydrogenase C-terminal domain-like"/>
    <property type="match status" value="1"/>
</dbReference>
<dbReference type="PANTHER" id="PTHR42707">
    <property type="entry name" value="ACYL-COA DEHYDROGENASE"/>
    <property type="match status" value="1"/>
</dbReference>
<comment type="caution">
    <text evidence="11">The sequence shown here is derived from an EMBL/GenBank/DDBJ whole genome shotgun (WGS) entry which is preliminary data.</text>
</comment>
<evidence type="ECO:0000256" key="6">
    <source>
        <dbReference type="SAM" id="MobiDB-lite"/>
    </source>
</evidence>
<dbReference type="Gene3D" id="2.40.110.20">
    <property type="match status" value="1"/>
</dbReference>
<dbReference type="SUPFAM" id="SSF56645">
    <property type="entry name" value="Acyl-CoA dehydrogenase NM domain-like"/>
    <property type="match status" value="1"/>
</dbReference>
<dbReference type="InterPro" id="IPR006091">
    <property type="entry name" value="Acyl-CoA_Oxase/DH_mid-dom"/>
</dbReference>
<dbReference type="Gene3D" id="1.20.140.10">
    <property type="entry name" value="Butyryl-CoA Dehydrogenase, subunit A, domain 3"/>
    <property type="match status" value="1"/>
</dbReference>
<evidence type="ECO:0000313" key="12">
    <source>
        <dbReference type="Proteomes" id="UP000526942"/>
    </source>
</evidence>
<feature type="domain" description="Acyl-CoA oxidase/dehydrogenase middle" evidence="8">
    <location>
        <begin position="212"/>
        <end position="314"/>
    </location>
</feature>
<dbReference type="InterPro" id="IPR053998">
    <property type="entry name" value="ACDH-11_C"/>
</dbReference>